<keyword evidence="2" id="KW-1185">Reference proteome</keyword>
<dbReference type="RefSeq" id="WP_380633536.1">
    <property type="nucleotide sequence ID" value="NZ_JBHSQO010000004.1"/>
</dbReference>
<dbReference type="Proteomes" id="UP001596220">
    <property type="component" value="Unassembled WGS sequence"/>
</dbReference>
<gene>
    <name evidence="1" type="ORF">ACFP3R_05725</name>
</gene>
<dbReference type="InterPro" id="IPR036628">
    <property type="entry name" value="Clp_N_dom_sf"/>
</dbReference>
<evidence type="ECO:0000313" key="1">
    <source>
        <dbReference type="EMBL" id="MFC6088765.1"/>
    </source>
</evidence>
<protein>
    <submittedName>
        <fullName evidence="1">Peptidase</fullName>
    </submittedName>
</protein>
<evidence type="ECO:0000313" key="2">
    <source>
        <dbReference type="Proteomes" id="UP001596220"/>
    </source>
</evidence>
<accession>A0ABW1NZG1</accession>
<sequence>MFRGDHPELGRTMGRAQALARELGHPRTGGEHLLLALTDLVGHADALREAVRAAPGDGAGAAADRETLAVLGVDPGDLLGVVDRPPAREPLLPLGARRARERCARTEPPLGLDAQAAYAASLRLALARREREHRREHLALTLVTLDPGVAWLLATARVNRAAVLADLVTRFPPPRRNPLLRAERRLGHGARRRDLVRRYERTTGREVVSGSAVPGLILG</sequence>
<proteinExistence type="predicted"/>
<dbReference type="Gene3D" id="1.10.1780.10">
    <property type="entry name" value="Clp, N-terminal domain"/>
    <property type="match status" value="1"/>
</dbReference>
<organism evidence="1 2">
    <name type="scientific">Saccharothrix lopnurensis</name>
    <dbReference type="NCBI Taxonomy" id="1670621"/>
    <lineage>
        <taxon>Bacteria</taxon>
        <taxon>Bacillati</taxon>
        <taxon>Actinomycetota</taxon>
        <taxon>Actinomycetes</taxon>
        <taxon>Pseudonocardiales</taxon>
        <taxon>Pseudonocardiaceae</taxon>
        <taxon>Saccharothrix</taxon>
    </lineage>
</organism>
<reference evidence="2" key="1">
    <citation type="journal article" date="2019" name="Int. J. Syst. Evol. Microbiol.">
        <title>The Global Catalogue of Microorganisms (GCM) 10K type strain sequencing project: providing services to taxonomists for standard genome sequencing and annotation.</title>
        <authorList>
            <consortium name="The Broad Institute Genomics Platform"/>
            <consortium name="The Broad Institute Genome Sequencing Center for Infectious Disease"/>
            <person name="Wu L."/>
            <person name="Ma J."/>
        </authorList>
    </citation>
    <scope>NUCLEOTIDE SEQUENCE [LARGE SCALE GENOMIC DNA]</scope>
    <source>
        <strain evidence="2">CGMCC 4.7246</strain>
    </source>
</reference>
<comment type="caution">
    <text evidence="1">The sequence shown here is derived from an EMBL/GenBank/DDBJ whole genome shotgun (WGS) entry which is preliminary data.</text>
</comment>
<name>A0ABW1NZG1_9PSEU</name>
<dbReference type="EMBL" id="JBHSQO010000004">
    <property type="protein sequence ID" value="MFC6088765.1"/>
    <property type="molecule type" value="Genomic_DNA"/>
</dbReference>